<accession>A0A0R1N3G6</accession>
<dbReference type="PATRIC" id="fig|1423792.3.peg.1433"/>
<keyword evidence="2" id="KW-1185">Reference proteome</keyword>
<dbReference type="STRING" id="1423792.FD09_GL001416"/>
<dbReference type="Pfam" id="PF10978">
    <property type="entry name" value="DUF2785"/>
    <property type="match status" value="1"/>
</dbReference>
<proteinExistence type="predicted"/>
<organism evidence="1 2">
    <name type="scientific">Schleiferilactobacillus perolens DSM 12744</name>
    <dbReference type="NCBI Taxonomy" id="1423792"/>
    <lineage>
        <taxon>Bacteria</taxon>
        <taxon>Bacillati</taxon>
        <taxon>Bacillota</taxon>
        <taxon>Bacilli</taxon>
        <taxon>Lactobacillales</taxon>
        <taxon>Lactobacillaceae</taxon>
        <taxon>Schleiferilactobacillus</taxon>
    </lineage>
</organism>
<dbReference type="Proteomes" id="UP000051330">
    <property type="component" value="Unassembled WGS sequence"/>
</dbReference>
<evidence type="ECO:0000313" key="2">
    <source>
        <dbReference type="Proteomes" id="UP000051330"/>
    </source>
</evidence>
<name>A0A0R1N3G6_9LACO</name>
<sequence length="338" mass="39516">MNNEINAFYDRLDQIRLQFNEGDIYKNMPELIIAARTNLDRKKRRTAYKAPESTAANLAQMAALAKKYRDRVQELKNADEKDADKEVPQDLDDKELDFLLDQLGNPDPRMRDHGSFYVFNDILRTGVLNDDQFHYAVAVTSSPEYLFPHILEPESDALFRRSFAVLVMGTLLFADRNFYHTLTEGEILVLLHRLATYALLEEDGRGFIENKGWGHAWIHVGNVFDELIERNLTRADKIFLMTAIVLGYQQVRDPLVYGEDQRLAFSLSNLVNKETFYADYLLLLLKQWQGRLMSIRPRDSVTFWNRWYNRNRLLEAMILRGDFPDSINQFLNDVTNNY</sequence>
<dbReference type="OrthoDB" id="7619731at2"/>
<dbReference type="EMBL" id="AZEC01000002">
    <property type="protein sequence ID" value="KRL14249.1"/>
    <property type="molecule type" value="Genomic_DNA"/>
</dbReference>
<protein>
    <recommendedName>
        <fullName evidence="3">DUF2785 domain-containing protein</fullName>
    </recommendedName>
</protein>
<comment type="caution">
    <text evidence="1">The sequence shown here is derived from an EMBL/GenBank/DDBJ whole genome shotgun (WGS) entry which is preliminary data.</text>
</comment>
<dbReference type="AlphaFoldDB" id="A0A0R1N3G6"/>
<reference evidence="1 2" key="1">
    <citation type="journal article" date="2015" name="Genome Announc.">
        <title>Expanding the biotechnology potential of lactobacilli through comparative genomics of 213 strains and associated genera.</title>
        <authorList>
            <person name="Sun Z."/>
            <person name="Harris H.M."/>
            <person name="McCann A."/>
            <person name="Guo C."/>
            <person name="Argimon S."/>
            <person name="Zhang W."/>
            <person name="Yang X."/>
            <person name="Jeffery I.B."/>
            <person name="Cooney J.C."/>
            <person name="Kagawa T.F."/>
            <person name="Liu W."/>
            <person name="Song Y."/>
            <person name="Salvetti E."/>
            <person name="Wrobel A."/>
            <person name="Rasinkangas P."/>
            <person name="Parkhill J."/>
            <person name="Rea M.C."/>
            <person name="O'Sullivan O."/>
            <person name="Ritari J."/>
            <person name="Douillard F.P."/>
            <person name="Paul Ross R."/>
            <person name="Yang R."/>
            <person name="Briner A.E."/>
            <person name="Felis G.E."/>
            <person name="de Vos W.M."/>
            <person name="Barrangou R."/>
            <person name="Klaenhammer T.R."/>
            <person name="Caufield P.W."/>
            <person name="Cui Y."/>
            <person name="Zhang H."/>
            <person name="O'Toole P.W."/>
        </authorList>
    </citation>
    <scope>NUCLEOTIDE SEQUENCE [LARGE SCALE GENOMIC DNA]</scope>
    <source>
        <strain evidence="1 2">DSM 12744</strain>
    </source>
</reference>
<evidence type="ECO:0008006" key="3">
    <source>
        <dbReference type="Google" id="ProtNLM"/>
    </source>
</evidence>
<dbReference type="InterPro" id="IPR021247">
    <property type="entry name" value="DUF2785"/>
</dbReference>
<evidence type="ECO:0000313" key="1">
    <source>
        <dbReference type="EMBL" id="KRL14249.1"/>
    </source>
</evidence>
<gene>
    <name evidence="1" type="ORF">FD09_GL001416</name>
</gene>
<dbReference type="RefSeq" id="WP_057818292.1">
    <property type="nucleotide sequence ID" value="NZ_AZEC01000002.1"/>
</dbReference>